<reference evidence="1" key="1">
    <citation type="journal article" date="2022" name="Int. J. Syst. Evol. Microbiol.">
        <title>Prevotella lacticifex sp. nov., isolated from the rumen of cows.</title>
        <authorList>
            <person name="Shinkai T."/>
            <person name="Ikeyama N."/>
            <person name="Kumagai M."/>
            <person name="Ohmori H."/>
            <person name="Sakamoto M."/>
            <person name="Ohkuma M."/>
            <person name="Mitsumori M."/>
        </authorList>
    </citation>
    <scope>NUCLEOTIDE SEQUENCE</scope>
    <source>
        <strain evidence="1">R5076</strain>
    </source>
</reference>
<proteinExistence type="predicted"/>
<protein>
    <submittedName>
        <fullName evidence="1">Uncharacterized protein</fullName>
    </submittedName>
</protein>
<evidence type="ECO:0000313" key="1">
    <source>
        <dbReference type="EMBL" id="GJG57939.1"/>
    </source>
</evidence>
<organism evidence="1 2">
    <name type="scientific">Prevotella lacticifex</name>
    <dbReference type="NCBI Taxonomy" id="2854755"/>
    <lineage>
        <taxon>Bacteria</taxon>
        <taxon>Pseudomonadati</taxon>
        <taxon>Bacteroidota</taxon>
        <taxon>Bacteroidia</taxon>
        <taxon>Bacteroidales</taxon>
        <taxon>Prevotellaceae</taxon>
        <taxon>Prevotella</taxon>
    </lineage>
</organism>
<dbReference type="Proteomes" id="UP000825483">
    <property type="component" value="Unassembled WGS sequence"/>
</dbReference>
<gene>
    <name evidence="1" type="ORF">PRLR5076_07900</name>
</gene>
<dbReference type="EMBL" id="BPUB01000001">
    <property type="protein sequence ID" value="GJG57939.1"/>
    <property type="molecule type" value="Genomic_DNA"/>
</dbReference>
<dbReference type="AlphaFoldDB" id="A0A9R1C8G5"/>
<name>A0A9R1C8G5_9BACT</name>
<evidence type="ECO:0000313" key="2">
    <source>
        <dbReference type="Proteomes" id="UP000825483"/>
    </source>
</evidence>
<accession>A0A9R1C8G5</accession>
<keyword evidence="2" id="KW-1185">Reference proteome</keyword>
<sequence>MQYISESMGHSTQKTVTQLYLSSYPLNKQFEYNRRLLRLEDEPTIDYIPNMTKEQMQALLIKMMSNK</sequence>
<comment type="caution">
    <text evidence="1">The sequence shown here is derived from an EMBL/GenBank/DDBJ whole genome shotgun (WGS) entry which is preliminary data.</text>
</comment>